<evidence type="ECO:0000313" key="3">
    <source>
        <dbReference type="EMBL" id="KAE9287608.1"/>
    </source>
</evidence>
<dbReference type="EMBL" id="QXFV01003115">
    <property type="protein sequence ID" value="KAE8979834.1"/>
    <property type="molecule type" value="Genomic_DNA"/>
</dbReference>
<dbReference type="OrthoDB" id="66620at2759"/>
<gene>
    <name evidence="2" type="ORF">PR001_g24441</name>
    <name evidence="1" type="ORF">PR002_g24409</name>
    <name evidence="3" type="ORF">PR003_g26011</name>
</gene>
<dbReference type="AlphaFoldDB" id="A0A6A3I8X2"/>
<organism evidence="1 6">
    <name type="scientific">Phytophthora rubi</name>
    <dbReference type="NCBI Taxonomy" id="129364"/>
    <lineage>
        <taxon>Eukaryota</taxon>
        <taxon>Sar</taxon>
        <taxon>Stramenopiles</taxon>
        <taxon>Oomycota</taxon>
        <taxon>Peronosporomycetes</taxon>
        <taxon>Peronosporales</taxon>
        <taxon>Peronosporaceae</taxon>
        <taxon>Phytophthora</taxon>
    </lineage>
</organism>
<evidence type="ECO:0000313" key="1">
    <source>
        <dbReference type="EMBL" id="KAE8979459.1"/>
    </source>
</evidence>
<evidence type="ECO:0000313" key="2">
    <source>
        <dbReference type="EMBL" id="KAE8979834.1"/>
    </source>
</evidence>
<evidence type="ECO:0000313" key="4">
    <source>
        <dbReference type="Proteomes" id="UP000429607"/>
    </source>
</evidence>
<comment type="caution">
    <text evidence="1">The sequence shown here is derived from an EMBL/GenBank/DDBJ whole genome shotgun (WGS) entry which is preliminary data.</text>
</comment>
<dbReference type="Proteomes" id="UP000434957">
    <property type="component" value="Unassembled WGS sequence"/>
</dbReference>
<protein>
    <submittedName>
        <fullName evidence="1">Uncharacterized protein</fullName>
    </submittedName>
</protein>
<evidence type="ECO:0000313" key="6">
    <source>
        <dbReference type="Proteomes" id="UP000435112"/>
    </source>
</evidence>
<dbReference type="Proteomes" id="UP000435112">
    <property type="component" value="Unassembled WGS sequence"/>
</dbReference>
<reference evidence="4 6" key="1">
    <citation type="submission" date="2018-09" db="EMBL/GenBank/DDBJ databases">
        <title>Genomic investigation of the strawberry pathogen Phytophthora fragariae indicates pathogenicity is determined by transcriptional variation in three key races.</title>
        <authorList>
            <person name="Adams T.M."/>
            <person name="Armitage A.D."/>
            <person name="Sobczyk M.K."/>
            <person name="Bates H.J."/>
            <person name="Dunwell J.M."/>
            <person name="Nellist C.F."/>
            <person name="Harrison R.J."/>
        </authorList>
    </citation>
    <scope>NUCLEOTIDE SEQUENCE [LARGE SCALE GENOMIC DNA]</scope>
    <source>
        <strain evidence="2 4">SCRP249</strain>
        <strain evidence="1 6">SCRP324</strain>
        <strain evidence="3 5">SCRP333</strain>
    </source>
</reference>
<accession>A0A6A3I8X2</accession>
<name>A0A6A3I8X2_9STRA</name>
<keyword evidence="5" id="KW-1185">Reference proteome</keyword>
<evidence type="ECO:0000313" key="5">
    <source>
        <dbReference type="Proteomes" id="UP000434957"/>
    </source>
</evidence>
<dbReference type="EMBL" id="QXFT01003258">
    <property type="protein sequence ID" value="KAE9287608.1"/>
    <property type="molecule type" value="Genomic_DNA"/>
</dbReference>
<sequence>MCTIHQSSSLVYDMFTISGAASRSAGLQQPEDQDDLALYSELRHHVDEPKLLQLYLQSKTRQELANRTQSEGKTLEHLLHIE</sequence>
<dbReference type="Proteomes" id="UP000429607">
    <property type="component" value="Unassembled WGS sequence"/>
</dbReference>
<dbReference type="EMBL" id="QXFU01002991">
    <property type="protein sequence ID" value="KAE8979459.1"/>
    <property type="molecule type" value="Genomic_DNA"/>
</dbReference>
<proteinExistence type="predicted"/>